<dbReference type="CDD" id="cd06171">
    <property type="entry name" value="Sigma70_r4"/>
    <property type="match status" value="1"/>
</dbReference>
<reference evidence="9" key="1">
    <citation type="submission" date="2016-12" db="EMBL/GenBank/DDBJ databases">
        <authorList>
            <person name="Varghese N."/>
            <person name="Submissions S."/>
        </authorList>
    </citation>
    <scope>NUCLEOTIDE SEQUENCE [LARGE SCALE GENOMIC DNA]</scope>
    <source>
        <strain evidence="9">DSM 45599</strain>
    </source>
</reference>
<evidence type="ECO:0000256" key="1">
    <source>
        <dbReference type="ARBA" id="ARBA00010641"/>
    </source>
</evidence>
<dbReference type="Pfam" id="PF08281">
    <property type="entry name" value="Sigma70_r4_2"/>
    <property type="match status" value="1"/>
</dbReference>
<proteinExistence type="inferred from homology"/>
<dbReference type="InterPro" id="IPR007627">
    <property type="entry name" value="RNA_pol_sigma70_r2"/>
</dbReference>
<dbReference type="GO" id="GO:0016987">
    <property type="term" value="F:sigma factor activity"/>
    <property type="evidence" value="ECO:0007669"/>
    <property type="project" value="UniProtKB-KW"/>
</dbReference>
<keyword evidence="9" id="KW-1185">Reference proteome</keyword>
<dbReference type="Pfam" id="PF04542">
    <property type="entry name" value="Sigma70_r2"/>
    <property type="match status" value="1"/>
</dbReference>
<dbReference type="PANTHER" id="PTHR43133">
    <property type="entry name" value="RNA POLYMERASE ECF-TYPE SIGMA FACTO"/>
    <property type="match status" value="1"/>
</dbReference>
<feature type="domain" description="RNA polymerase sigma factor 70 region 4 type 2" evidence="7">
    <location>
        <begin position="101"/>
        <end position="154"/>
    </location>
</feature>
<sequence length="174" mass="19434">MRWKKRFEGLDTLVADRGSALLATAVLLTGSRAAGEDLVQAALERLMRHWSRVHGDKEGYLRRTLYHLAVDQWRSRRRRPEVLAQVEPPGEPDGTDALHLRQALMQALATLPPRQRAVLVLRYWEQCSEAEAAEILGCSIGTVKSTASRGLSRLREVTAAWTVDDVPASNGARR</sequence>
<dbReference type="STRING" id="709881.SAMN04489832_6770"/>
<evidence type="ECO:0000256" key="4">
    <source>
        <dbReference type="ARBA" id="ARBA00023125"/>
    </source>
</evidence>
<gene>
    <name evidence="8" type="ORF">SAMN04489832_6770</name>
</gene>
<accession>A0A1N6B656</accession>
<dbReference type="SUPFAM" id="SSF88946">
    <property type="entry name" value="Sigma2 domain of RNA polymerase sigma factors"/>
    <property type="match status" value="1"/>
</dbReference>
<name>A0A1N6B656_9ACTN</name>
<dbReference type="GO" id="GO:0006352">
    <property type="term" value="P:DNA-templated transcription initiation"/>
    <property type="evidence" value="ECO:0007669"/>
    <property type="project" value="InterPro"/>
</dbReference>
<keyword evidence="3" id="KW-0731">Sigma factor</keyword>
<evidence type="ECO:0000313" key="8">
    <source>
        <dbReference type="EMBL" id="SIN41756.1"/>
    </source>
</evidence>
<dbReference type="EMBL" id="FSQT01000002">
    <property type="protein sequence ID" value="SIN41756.1"/>
    <property type="molecule type" value="Genomic_DNA"/>
</dbReference>
<dbReference type="NCBIfam" id="TIGR02983">
    <property type="entry name" value="SigE-fam_strep"/>
    <property type="match status" value="1"/>
</dbReference>
<dbReference type="InterPro" id="IPR013325">
    <property type="entry name" value="RNA_pol_sigma_r2"/>
</dbReference>
<dbReference type="Gene3D" id="1.10.1740.10">
    <property type="match status" value="1"/>
</dbReference>
<dbReference type="SUPFAM" id="SSF88659">
    <property type="entry name" value="Sigma3 and sigma4 domains of RNA polymerase sigma factors"/>
    <property type="match status" value="1"/>
</dbReference>
<evidence type="ECO:0000256" key="2">
    <source>
        <dbReference type="ARBA" id="ARBA00023015"/>
    </source>
</evidence>
<dbReference type="InterPro" id="IPR036388">
    <property type="entry name" value="WH-like_DNA-bd_sf"/>
</dbReference>
<dbReference type="RefSeq" id="WP_074318329.1">
    <property type="nucleotide sequence ID" value="NZ_FSQT01000002.1"/>
</dbReference>
<keyword evidence="5" id="KW-0804">Transcription</keyword>
<dbReference type="InterPro" id="IPR014325">
    <property type="entry name" value="RNA_pol_sigma-E_actinobac"/>
</dbReference>
<feature type="domain" description="RNA polymerase sigma-70 region 2" evidence="6">
    <location>
        <begin position="18"/>
        <end position="79"/>
    </location>
</feature>
<protein>
    <submittedName>
        <fullName evidence="8">RNA polymerase sigma-70 factor, sigma-E family</fullName>
    </submittedName>
</protein>
<comment type="similarity">
    <text evidence="1">Belongs to the sigma-70 factor family. ECF subfamily.</text>
</comment>
<evidence type="ECO:0000256" key="5">
    <source>
        <dbReference type="ARBA" id="ARBA00023163"/>
    </source>
</evidence>
<dbReference type="InterPro" id="IPR014284">
    <property type="entry name" value="RNA_pol_sigma-70_dom"/>
</dbReference>
<keyword evidence="4" id="KW-0238">DNA-binding</keyword>
<dbReference type="PANTHER" id="PTHR43133:SF50">
    <property type="entry name" value="ECF RNA POLYMERASE SIGMA FACTOR SIGM"/>
    <property type="match status" value="1"/>
</dbReference>
<dbReference type="Proteomes" id="UP000185124">
    <property type="component" value="Unassembled WGS sequence"/>
</dbReference>
<evidence type="ECO:0000259" key="7">
    <source>
        <dbReference type="Pfam" id="PF08281"/>
    </source>
</evidence>
<keyword evidence="2" id="KW-0805">Transcription regulation</keyword>
<dbReference type="Gene3D" id="1.10.10.10">
    <property type="entry name" value="Winged helix-like DNA-binding domain superfamily/Winged helix DNA-binding domain"/>
    <property type="match status" value="1"/>
</dbReference>
<dbReference type="InterPro" id="IPR013249">
    <property type="entry name" value="RNA_pol_sigma70_r4_t2"/>
</dbReference>
<organism evidence="8 9">
    <name type="scientific">Micromonospora cremea</name>
    <dbReference type="NCBI Taxonomy" id="709881"/>
    <lineage>
        <taxon>Bacteria</taxon>
        <taxon>Bacillati</taxon>
        <taxon>Actinomycetota</taxon>
        <taxon>Actinomycetes</taxon>
        <taxon>Micromonosporales</taxon>
        <taxon>Micromonosporaceae</taxon>
        <taxon>Micromonospora</taxon>
    </lineage>
</organism>
<dbReference type="InterPro" id="IPR013324">
    <property type="entry name" value="RNA_pol_sigma_r3/r4-like"/>
</dbReference>
<dbReference type="InterPro" id="IPR039425">
    <property type="entry name" value="RNA_pol_sigma-70-like"/>
</dbReference>
<evidence type="ECO:0000313" key="9">
    <source>
        <dbReference type="Proteomes" id="UP000185124"/>
    </source>
</evidence>
<dbReference type="GO" id="GO:0003677">
    <property type="term" value="F:DNA binding"/>
    <property type="evidence" value="ECO:0007669"/>
    <property type="project" value="UniProtKB-KW"/>
</dbReference>
<evidence type="ECO:0000259" key="6">
    <source>
        <dbReference type="Pfam" id="PF04542"/>
    </source>
</evidence>
<evidence type="ECO:0000256" key="3">
    <source>
        <dbReference type="ARBA" id="ARBA00023082"/>
    </source>
</evidence>
<dbReference type="AlphaFoldDB" id="A0A1N6B656"/>
<dbReference type="NCBIfam" id="TIGR02937">
    <property type="entry name" value="sigma70-ECF"/>
    <property type="match status" value="1"/>
</dbReference>